<keyword evidence="2" id="KW-1185">Reference proteome</keyword>
<evidence type="ECO:0000313" key="1">
    <source>
        <dbReference type="EMBL" id="KNC84942.1"/>
    </source>
</evidence>
<gene>
    <name evidence="1" type="ORF">SARC_02864</name>
</gene>
<organism evidence="1 2">
    <name type="scientific">Sphaeroforma arctica JP610</name>
    <dbReference type="NCBI Taxonomy" id="667725"/>
    <lineage>
        <taxon>Eukaryota</taxon>
        <taxon>Ichthyosporea</taxon>
        <taxon>Ichthyophonida</taxon>
        <taxon>Sphaeroforma</taxon>
    </lineage>
</organism>
<name>A0A0L0G7C5_9EUKA</name>
<protein>
    <submittedName>
        <fullName evidence="1">Uncharacterized protein</fullName>
    </submittedName>
</protein>
<dbReference type="AlphaFoldDB" id="A0A0L0G7C5"/>
<evidence type="ECO:0000313" key="2">
    <source>
        <dbReference type="Proteomes" id="UP000054560"/>
    </source>
</evidence>
<dbReference type="GeneID" id="25903368"/>
<sequence>MSISPSGTPMRGTVGITRIKGVAVETVVGLPGIGGTQPMIARVGIPGSSRVSGCARVGVGMMTMVGAKGACTLRGVTYARNQGMCRRSARQYVFQVARQLVRRLGRISSELKGCDGLDAVGSGSGVDLC</sequence>
<proteinExistence type="predicted"/>
<dbReference type="EMBL" id="KQ241730">
    <property type="protein sequence ID" value="KNC84942.1"/>
    <property type="molecule type" value="Genomic_DNA"/>
</dbReference>
<dbReference type="RefSeq" id="XP_014158844.1">
    <property type="nucleotide sequence ID" value="XM_014303369.1"/>
</dbReference>
<accession>A0A0L0G7C5</accession>
<dbReference type="Proteomes" id="UP000054560">
    <property type="component" value="Unassembled WGS sequence"/>
</dbReference>
<reference evidence="1 2" key="1">
    <citation type="submission" date="2011-02" db="EMBL/GenBank/DDBJ databases">
        <title>The Genome Sequence of Sphaeroforma arctica JP610.</title>
        <authorList>
            <consortium name="The Broad Institute Genome Sequencing Platform"/>
            <person name="Russ C."/>
            <person name="Cuomo C."/>
            <person name="Young S.K."/>
            <person name="Zeng Q."/>
            <person name="Gargeya S."/>
            <person name="Alvarado L."/>
            <person name="Berlin A."/>
            <person name="Chapman S.B."/>
            <person name="Chen Z."/>
            <person name="Freedman E."/>
            <person name="Gellesch M."/>
            <person name="Goldberg J."/>
            <person name="Griggs A."/>
            <person name="Gujja S."/>
            <person name="Heilman E."/>
            <person name="Heiman D."/>
            <person name="Howarth C."/>
            <person name="Mehta T."/>
            <person name="Neiman D."/>
            <person name="Pearson M."/>
            <person name="Roberts A."/>
            <person name="Saif S."/>
            <person name="Shea T."/>
            <person name="Shenoy N."/>
            <person name="Sisk P."/>
            <person name="Stolte C."/>
            <person name="Sykes S."/>
            <person name="White J."/>
            <person name="Yandava C."/>
            <person name="Burger G."/>
            <person name="Gray M.W."/>
            <person name="Holland P.W.H."/>
            <person name="King N."/>
            <person name="Lang F.B.F."/>
            <person name="Roger A.J."/>
            <person name="Ruiz-Trillo I."/>
            <person name="Haas B."/>
            <person name="Nusbaum C."/>
            <person name="Birren B."/>
        </authorList>
    </citation>
    <scope>NUCLEOTIDE SEQUENCE [LARGE SCALE GENOMIC DNA]</scope>
    <source>
        <strain evidence="1 2">JP610</strain>
    </source>
</reference>